<evidence type="ECO:0000313" key="2">
    <source>
        <dbReference type="Proteomes" id="UP001500668"/>
    </source>
</evidence>
<name>A0ABP3QXC9_9ACTN</name>
<dbReference type="EMBL" id="BAAACA010000014">
    <property type="protein sequence ID" value="GAA0599179.1"/>
    <property type="molecule type" value="Genomic_DNA"/>
</dbReference>
<evidence type="ECO:0008006" key="3">
    <source>
        <dbReference type="Google" id="ProtNLM"/>
    </source>
</evidence>
<reference evidence="2" key="1">
    <citation type="journal article" date="2019" name="Int. J. Syst. Evol. Microbiol.">
        <title>The Global Catalogue of Microorganisms (GCM) 10K type strain sequencing project: providing services to taxonomists for standard genome sequencing and annotation.</title>
        <authorList>
            <consortium name="The Broad Institute Genomics Platform"/>
            <consortium name="The Broad Institute Genome Sequencing Center for Infectious Disease"/>
            <person name="Wu L."/>
            <person name="Ma J."/>
        </authorList>
    </citation>
    <scope>NUCLEOTIDE SEQUENCE [LARGE SCALE GENOMIC DNA]</scope>
    <source>
        <strain evidence="2">JCM 5067</strain>
    </source>
</reference>
<organism evidence="1 2">
    <name type="scientific">Streptomyces crystallinus</name>
    <dbReference type="NCBI Taxonomy" id="68191"/>
    <lineage>
        <taxon>Bacteria</taxon>
        <taxon>Bacillati</taxon>
        <taxon>Actinomycetota</taxon>
        <taxon>Actinomycetes</taxon>
        <taxon>Kitasatosporales</taxon>
        <taxon>Streptomycetaceae</taxon>
        <taxon>Streptomyces</taxon>
    </lineage>
</organism>
<evidence type="ECO:0000313" key="1">
    <source>
        <dbReference type="EMBL" id="GAA0599179.1"/>
    </source>
</evidence>
<keyword evidence="2" id="KW-1185">Reference proteome</keyword>
<proteinExistence type="predicted"/>
<sequence>MHQAAAPVRRGEVMRHDRESVGLQGFTPVYHPAGFDRELRAVLADLQMGRWLSVRDLLAQTGDDWALRTARTQVLAVAAARTDGVEAWLAEEPDSADAAVMRARVAVERALQAHRAGQATLVALESQARQACLIAARRVPADPVPWVGLLALAQVDVGLQYGEHWRVAWEEMLPAGPWGLLARVCERDSSSAREAFHRMMQFFYACPHTSVADAINFSQWTVSWAPVGSPLRMLPLYAYMESYRRHREEGTADPLQHRQWSREPVIHYVKRAFLGWNIRAAPCTSVVDLNYLAHALWAGHQYADAAKVFQVLDRNATRLPWAYVCDDPSSPQSAMREFVRARAQCLTTTRTRAVASSKHSLRSV</sequence>
<dbReference type="Proteomes" id="UP001500668">
    <property type="component" value="Unassembled WGS sequence"/>
</dbReference>
<protein>
    <recommendedName>
        <fullName evidence="3">DUF4034 domain-containing protein</fullName>
    </recommendedName>
</protein>
<gene>
    <name evidence="1" type="ORF">GCM10010394_30920</name>
</gene>
<accession>A0ABP3QXC9</accession>
<comment type="caution">
    <text evidence="1">The sequence shown here is derived from an EMBL/GenBank/DDBJ whole genome shotgun (WGS) entry which is preliminary data.</text>
</comment>